<dbReference type="GO" id="GO:0009882">
    <property type="term" value="F:blue light photoreceptor activity"/>
    <property type="evidence" value="ECO:0007669"/>
    <property type="project" value="InterPro"/>
</dbReference>
<dbReference type="Gene3D" id="3.30.70.100">
    <property type="match status" value="1"/>
</dbReference>
<dbReference type="GO" id="GO:0071949">
    <property type="term" value="F:FAD binding"/>
    <property type="evidence" value="ECO:0007669"/>
    <property type="project" value="InterPro"/>
</dbReference>
<evidence type="ECO:0000313" key="3">
    <source>
        <dbReference type="Proteomes" id="UP000253918"/>
    </source>
</evidence>
<protein>
    <submittedName>
        <fullName evidence="2">Activator of photopigment and puc with BLUF domain protein</fullName>
    </submittedName>
</protein>
<accession>A0A369VWQ9</accession>
<organism evidence="2 3">
    <name type="scientific">Sphingomonas aracearum</name>
    <dbReference type="NCBI Taxonomy" id="2283317"/>
    <lineage>
        <taxon>Bacteria</taxon>
        <taxon>Pseudomonadati</taxon>
        <taxon>Pseudomonadota</taxon>
        <taxon>Alphaproteobacteria</taxon>
        <taxon>Sphingomonadales</taxon>
        <taxon>Sphingomonadaceae</taxon>
        <taxon>Sphingomonas</taxon>
    </lineage>
</organism>
<reference evidence="2 3" key="1">
    <citation type="submission" date="2018-07" db="EMBL/GenBank/DDBJ databases">
        <title>a novel species of Sphingomonas isolated from the rhizosphere soil of Araceae plant.</title>
        <authorList>
            <person name="Zhiyong W."/>
            <person name="Qinglan Z."/>
            <person name="Zhiwei F."/>
            <person name="Ding X."/>
            <person name="Gejiao W."/>
            <person name="Shixue Z."/>
        </authorList>
    </citation>
    <scope>NUCLEOTIDE SEQUENCE [LARGE SCALE GENOMIC DNA]</scope>
    <source>
        <strain evidence="2 3">WZY 27</strain>
    </source>
</reference>
<dbReference type="EMBL" id="QQNB01000001">
    <property type="protein sequence ID" value="RDE06826.1"/>
    <property type="molecule type" value="Genomic_DNA"/>
</dbReference>
<feature type="domain" description="BLUF" evidence="1">
    <location>
        <begin position="1"/>
        <end position="89"/>
    </location>
</feature>
<sequence length="129" mass="14476">MLQLVYISSARNAPDVEAILAVSRRNNARDSITGLLYSDGVRFLQVLEGPEDKVEAAFARIQQNPWHRAIVARSRRHVETREFGLWQMAHRSPGGDGDAFVAKLEPMLARADKNVRATFESFAKIKRAA</sequence>
<dbReference type="AlphaFoldDB" id="A0A369VWQ9"/>
<dbReference type="Pfam" id="PF04940">
    <property type="entry name" value="BLUF"/>
    <property type="match status" value="1"/>
</dbReference>
<dbReference type="OrthoDB" id="196105at2"/>
<dbReference type="SMART" id="SM01034">
    <property type="entry name" value="BLUF"/>
    <property type="match status" value="1"/>
</dbReference>
<dbReference type="RefSeq" id="WP_114686405.1">
    <property type="nucleotide sequence ID" value="NZ_QQNB01000001.1"/>
</dbReference>
<dbReference type="InterPro" id="IPR036046">
    <property type="entry name" value="Acylphosphatase-like_dom_sf"/>
</dbReference>
<evidence type="ECO:0000313" key="2">
    <source>
        <dbReference type="EMBL" id="RDE06826.1"/>
    </source>
</evidence>
<proteinExistence type="predicted"/>
<dbReference type="PROSITE" id="PS50925">
    <property type="entry name" value="BLUF"/>
    <property type="match status" value="1"/>
</dbReference>
<dbReference type="SUPFAM" id="SSF54975">
    <property type="entry name" value="Acylphosphatase/BLUF domain-like"/>
    <property type="match status" value="1"/>
</dbReference>
<evidence type="ECO:0000259" key="1">
    <source>
        <dbReference type="PROSITE" id="PS50925"/>
    </source>
</evidence>
<keyword evidence="3" id="KW-1185">Reference proteome</keyword>
<comment type="caution">
    <text evidence="2">The sequence shown here is derived from an EMBL/GenBank/DDBJ whole genome shotgun (WGS) entry which is preliminary data.</text>
</comment>
<dbReference type="InterPro" id="IPR007024">
    <property type="entry name" value="BLUF_domain"/>
</dbReference>
<dbReference type="Proteomes" id="UP000253918">
    <property type="component" value="Unassembled WGS sequence"/>
</dbReference>
<gene>
    <name evidence="2" type="ORF">DVW87_03860</name>
</gene>
<name>A0A369VWQ9_9SPHN</name>